<keyword evidence="2 5" id="KW-0808">Transferase</keyword>
<dbReference type="Pfam" id="PF01874">
    <property type="entry name" value="CitG"/>
    <property type="match status" value="1"/>
</dbReference>
<dbReference type="HAMAP" id="MF_01883">
    <property type="entry name" value="MdcB"/>
    <property type="match status" value="1"/>
</dbReference>
<dbReference type="Proteomes" id="UP000294829">
    <property type="component" value="Unassembled WGS sequence"/>
</dbReference>
<evidence type="ECO:0000256" key="4">
    <source>
        <dbReference type="ARBA" id="ARBA00022840"/>
    </source>
</evidence>
<comment type="caution">
    <text evidence="6">The sequence shown here is derived from an EMBL/GenBank/DDBJ whole genome shotgun (WGS) entry which is preliminary data.</text>
</comment>
<gene>
    <name evidence="5" type="primary">mdcB</name>
    <name evidence="6" type="ORF">E2I14_07185</name>
</gene>
<dbReference type="GO" id="GO:0046917">
    <property type="term" value="F:triphosphoribosyl-dephospho-CoA synthase activity"/>
    <property type="evidence" value="ECO:0007669"/>
    <property type="project" value="UniProtKB-UniRule"/>
</dbReference>
<dbReference type="InterPro" id="IPR002736">
    <property type="entry name" value="CitG"/>
</dbReference>
<dbReference type="InterPro" id="IPR017555">
    <property type="entry name" value="TriPribosyl-deP-CoA_syn"/>
</dbReference>
<dbReference type="NCBIfam" id="NF002315">
    <property type="entry name" value="PRK01237.1"/>
    <property type="match status" value="1"/>
</dbReference>
<organism evidence="6 7">
    <name type="scientific">Sapientia aquatica</name>
    <dbReference type="NCBI Taxonomy" id="1549640"/>
    <lineage>
        <taxon>Bacteria</taxon>
        <taxon>Pseudomonadati</taxon>
        <taxon>Pseudomonadota</taxon>
        <taxon>Betaproteobacteria</taxon>
        <taxon>Burkholderiales</taxon>
        <taxon>Oxalobacteraceae</taxon>
        <taxon>Sapientia</taxon>
    </lineage>
</organism>
<dbReference type="PANTHER" id="PTHR30201">
    <property type="entry name" value="TRIPHOSPHORIBOSYL-DEPHOSPHO-COA SYNTHASE"/>
    <property type="match status" value="1"/>
</dbReference>
<comment type="catalytic activity">
    <reaction evidence="1 5">
        <text>3'-dephospho-CoA + ATP = 2'-(5''-triphospho-alpha-D-ribosyl)-3'-dephospho-CoA + adenine</text>
        <dbReference type="Rhea" id="RHEA:15117"/>
        <dbReference type="ChEBI" id="CHEBI:16708"/>
        <dbReference type="ChEBI" id="CHEBI:30616"/>
        <dbReference type="ChEBI" id="CHEBI:57328"/>
        <dbReference type="ChEBI" id="CHEBI:61378"/>
        <dbReference type="EC" id="2.4.2.52"/>
    </reaction>
</comment>
<dbReference type="Gene3D" id="1.10.4200.10">
    <property type="entry name" value="Triphosphoribosyl-dephospho-CoA protein"/>
    <property type="match status" value="2"/>
</dbReference>
<accession>A0A4R5W629</accession>
<evidence type="ECO:0000256" key="2">
    <source>
        <dbReference type="ARBA" id="ARBA00022679"/>
    </source>
</evidence>
<keyword evidence="7" id="KW-1185">Reference proteome</keyword>
<evidence type="ECO:0000313" key="7">
    <source>
        <dbReference type="Proteomes" id="UP000294829"/>
    </source>
</evidence>
<evidence type="ECO:0000256" key="3">
    <source>
        <dbReference type="ARBA" id="ARBA00022741"/>
    </source>
</evidence>
<dbReference type="GO" id="GO:0016757">
    <property type="term" value="F:glycosyltransferase activity"/>
    <property type="evidence" value="ECO:0007669"/>
    <property type="project" value="UniProtKB-KW"/>
</dbReference>
<dbReference type="OrthoDB" id="114886at2"/>
<comment type="function">
    <text evidence="5">Involved in the formation of 2-(5''-phosphoribosyl)-3'-dephosphocoenzyme-A, the prosthetic group of the acyl-carrier protein of the malonate decarboxylase.</text>
</comment>
<keyword evidence="4 5" id="KW-0067">ATP-binding</keyword>
<dbReference type="EC" id="2.4.2.52" evidence="5"/>
<evidence type="ECO:0000256" key="1">
    <source>
        <dbReference type="ARBA" id="ARBA00001210"/>
    </source>
</evidence>
<evidence type="ECO:0000256" key="5">
    <source>
        <dbReference type="HAMAP-Rule" id="MF_01883"/>
    </source>
</evidence>
<dbReference type="GO" id="GO:0005524">
    <property type="term" value="F:ATP binding"/>
    <property type="evidence" value="ECO:0007669"/>
    <property type="project" value="UniProtKB-KW"/>
</dbReference>
<comment type="similarity">
    <text evidence="5">Belongs to the CitG/MdcB family.</text>
</comment>
<dbReference type="GO" id="GO:0051191">
    <property type="term" value="P:prosthetic group biosynthetic process"/>
    <property type="evidence" value="ECO:0007669"/>
    <property type="project" value="TreeGrafter"/>
</dbReference>
<dbReference type="NCBIfam" id="TIGR03132">
    <property type="entry name" value="malonate_mdcB"/>
    <property type="match status" value="1"/>
</dbReference>
<keyword evidence="3 5" id="KW-0547">Nucleotide-binding</keyword>
<proteinExistence type="inferred from homology"/>
<keyword evidence="6" id="KW-0328">Glycosyltransferase</keyword>
<dbReference type="AlphaFoldDB" id="A0A4R5W629"/>
<reference evidence="6 7" key="1">
    <citation type="submission" date="2019-03" db="EMBL/GenBank/DDBJ databases">
        <title>Sapientia aquatica gen. nov., sp. nov., isolated from a crater lake.</title>
        <authorList>
            <person name="Felfoldi T."/>
            <person name="Szabo A."/>
            <person name="Toth E."/>
            <person name="Schumann P."/>
            <person name="Keki Z."/>
            <person name="Marialigeti K."/>
            <person name="Mathe I."/>
        </authorList>
    </citation>
    <scope>NUCLEOTIDE SEQUENCE [LARGE SCALE GENOMIC DNA]</scope>
    <source>
        <strain evidence="6 7">SA-152</strain>
    </source>
</reference>
<dbReference type="EMBL" id="SMYL01000002">
    <property type="protein sequence ID" value="TDK67526.1"/>
    <property type="molecule type" value="Genomic_DNA"/>
</dbReference>
<evidence type="ECO:0000313" key="6">
    <source>
        <dbReference type="EMBL" id="TDK67526.1"/>
    </source>
</evidence>
<protein>
    <recommendedName>
        <fullName evidence="5">Probable 2-(5''-triphosphoribosyl)-3'-dephosphocoenzyme-A synthase</fullName>
        <shortName evidence="5">2-(5''-triphosphoribosyl)-3'-dephospho-CoA synthase</shortName>
        <ecNumber evidence="5">2.4.2.52</ecNumber>
    </recommendedName>
</protein>
<name>A0A4R5W629_9BURK</name>
<dbReference type="RefSeq" id="WP_133326863.1">
    <property type="nucleotide sequence ID" value="NZ_SMYL01000002.1"/>
</dbReference>
<sequence>MLIIEHDIQLETVEPLSIDADAANQTAGKLAHYVVAALVDEATLTPKPGLVDMRSRGSHIDLSWSLMCESAYALHPTFAAMAHAGMTINNRQLLREKIGQLGREGEAWMMDVTGGVNTHRGAIWALGLLVTAAAQDLHDISPKAVAERAALLAQTKDQFAPVITGNKGEIACQQHGVGGAKLQAQRGFPLVVNVALPTLQQSRQSGLKESSARLNALLAVMTQLDDTCVLSRGGAAALALVQAGAQRVLDLGGVTTAFGKAAFNQLEANMLAQNVSSGGAADMLAAALFLDRLALDAKHLANEVN</sequence>
<dbReference type="PANTHER" id="PTHR30201:SF2">
    <property type="entry name" value="2-(5''-TRIPHOSPHORIBOSYL)-3'-DEPHOSPHOCOENZYME-A SYNTHASE"/>
    <property type="match status" value="1"/>
</dbReference>